<keyword evidence="2" id="KW-0479">Metal-binding</keyword>
<name>A0ABW2B1F7_9RHOB</name>
<dbReference type="Proteomes" id="UP001596353">
    <property type="component" value="Unassembled WGS sequence"/>
</dbReference>
<evidence type="ECO:0000256" key="3">
    <source>
        <dbReference type="ARBA" id="ARBA00022833"/>
    </source>
</evidence>
<dbReference type="Gene3D" id="2.170.150.70">
    <property type="match status" value="1"/>
</dbReference>
<organism evidence="5 6">
    <name type="scientific">Sulfitobacter porphyrae</name>
    <dbReference type="NCBI Taxonomy" id="1246864"/>
    <lineage>
        <taxon>Bacteria</taxon>
        <taxon>Pseudomonadati</taxon>
        <taxon>Pseudomonadota</taxon>
        <taxon>Alphaproteobacteria</taxon>
        <taxon>Rhodobacterales</taxon>
        <taxon>Roseobacteraceae</taxon>
        <taxon>Sulfitobacter</taxon>
    </lineage>
</organism>
<comment type="caution">
    <text evidence="5">The sequence shown here is derived from an EMBL/GenBank/DDBJ whole genome shotgun (WGS) entry which is preliminary data.</text>
</comment>
<evidence type="ECO:0000313" key="6">
    <source>
        <dbReference type="Proteomes" id="UP001596353"/>
    </source>
</evidence>
<evidence type="ECO:0000259" key="4">
    <source>
        <dbReference type="PROSITE" id="PS51891"/>
    </source>
</evidence>
<dbReference type="Pfam" id="PF04828">
    <property type="entry name" value="GFA"/>
    <property type="match status" value="1"/>
</dbReference>
<accession>A0ABW2B1F7</accession>
<comment type="similarity">
    <text evidence="1">Belongs to the Gfa family.</text>
</comment>
<keyword evidence="3" id="KW-0862">Zinc</keyword>
<gene>
    <name evidence="5" type="ORF">ACFQFQ_07445</name>
</gene>
<keyword evidence="6" id="KW-1185">Reference proteome</keyword>
<dbReference type="PANTHER" id="PTHR28620">
    <property type="entry name" value="CENTROMERE PROTEIN V"/>
    <property type="match status" value="1"/>
</dbReference>
<sequence>MSAQTYHGSCHCGAVAFEVTLALDHLVTCNCSICRRQGTILGFAPAENFTLLKGAENLSDYQFASGNIHHEFCKTCGVKSFSRGVGPDGVEMRAINVRCLDGADIDSLSPQKYDGASLKG</sequence>
<evidence type="ECO:0000256" key="1">
    <source>
        <dbReference type="ARBA" id="ARBA00005495"/>
    </source>
</evidence>
<dbReference type="InterPro" id="IPR006913">
    <property type="entry name" value="CENP-V/GFA"/>
</dbReference>
<dbReference type="PROSITE" id="PS51891">
    <property type="entry name" value="CENP_V_GFA"/>
    <property type="match status" value="1"/>
</dbReference>
<reference evidence="6" key="1">
    <citation type="journal article" date="2019" name="Int. J. Syst. Evol. Microbiol.">
        <title>The Global Catalogue of Microorganisms (GCM) 10K type strain sequencing project: providing services to taxonomists for standard genome sequencing and annotation.</title>
        <authorList>
            <consortium name="The Broad Institute Genomics Platform"/>
            <consortium name="The Broad Institute Genome Sequencing Center for Infectious Disease"/>
            <person name="Wu L."/>
            <person name="Ma J."/>
        </authorList>
    </citation>
    <scope>NUCLEOTIDE SEQUENCE [LARGE SCALE GENOMIC DNA]</scope>
    <source>
        <strain evidence="6">CCUG 66188</strain>
    </source>
</reference>
<feature type="domain" description="CENP-V/GFA" evidence="4">
    <location>
        <begin position="6"/>
        <end position="114"/>
    </location>
</feature>
<evidence type="ECO:0000256" key="2">
    <source>
        <dbReference type="ARBA" id="ARBA00022723"/>
    </source>
</evidence>
<evidence type="ECO:0000313" key="5">
    <source>
        <dbReference type="EMBL" id="MFC6759363.1"/>
    </source>
</evidence>
<protein>
    <submittedName>
        <fullName evidence="5">GFA family protein</fullName>
    </submittedName>
</protein>
<dbReference type="InterPro" id="IPR011057">
    <property type="entry name" value="Mss4-like_sf"/>
</dbReference>
<dbReference type="PANTHER" id="PTHR28620:SF1">
    <property type="entry name" value="CENP-V_GFA DOMAIN-CONTAINING PROTEIN"/>
    <property type="match status" value="1"/>
</dbReference>
<dbReference type="SUPFAM" id="SSF51316">
    <property type="entry name" value="Mss4-like"/>
    <property type="match status" value="1"/>
</dbReference>
<dbReference type="EMBL" id="JBHSWG010000001">
    <property type="protein sequence ID" value="MFC6759363.1"/>
    <property type="molecule type" value="Genomic_DNA"/>
</dbReference>
<dbReference type="InterPro" id="IPR052355">
    <property type="entry name" value="CENP-V-like"/>
</dbReference>
<proteinExistence type="inferred from homology"/>